<gene>
    <name evidence="1" type="ORF">SAMN05421799_10646</name>
</gene>
<name>A0A1N7MR89_9BACL</name>
<dbReference type="RefSeq" id="WP_143232594.1">
    <property type="nucleotide sequence ID" value="NZ_FTOO01000006.1"/>
</dbReference>
<keyword evidence="2" id="KW-1185">Reference proteome</keyword>
<dbReference type="Proteomes" id="UP000186156">
    <property type="component" value="Unassembled WGS sequence"/>
</dbReference>
<organism evidence="1 2">
    <name type="scientific">Alicyclobacillus vulcanalis</name>
    <dbReference type="NCBI Taxonomy" id="252246"/>
    <lineage>
        <taxon>Bacteria</taxon>
        <taxon>Bacillati</taxon>
        <taxon>Bacillota</taxon>
        <taxon>Bacilli</taxon>
        <taxon>Bacillales</taxon>
        <taxon>Alicyclobacillaceae</taxon>
        <taxon>Alicyclobacillus</taxon>
    </lineage>
</organism>
<proteinExistence type="predicted"/>
<dbReference type="EMBL" id="FTOO01000006">
    <property type="protein sequence ID" value="SIS88580.1"/>
    <property type="molecule type" value="Genomic_DNA"/>
</dbReference>
<protein>
    <submittedName>
        <fullName evidence="1">Uncharacterized protein</fullName>
    </submittedName>
</protein>
<sequence length="92" mass="10756">MYYSLDAVKIQDGKFCLGNDVEYPLDEIVILKHPTPSAYYHVVPTGLVAHDWLYEVRSRYGRLANPVYITVSSDEFDRFDREIRPFVRCVEP</sequence>
<dbReference type="AlphaFoldDB" id="A0A1N7MR89"/>
<accession>A0A1N7MR89</accession>
<evidence type="ECO:0000313" key="1">
    <source>
        <dbReference type="EMBL" id="SIS88580.1"/>
    </source>
</evidence>
<reference evidence="2" key="1">
    <citation type="submission" date="2017-01" db="EMBL/GenBank/DDBJ databases">
        <authorList>
            <person name="Varghese N."/>
            <person name="Submissions S."/>
        </authorList>
    </citation>
    <scope>NUCLEOTIDE SEQUENCE [LARGE SCALE GENOMIC DNA]</scope>
    <source>
        <strain evidence="2">DSM 16176</strain>
    </source>
</reference>
<evidence type="ECO:0000313" key="2">
    <source>
        <dbReference type="Proteomes" id="UP000186156"/>
    </source>
</evidence>
<dbReference type="STRING" id="252246.SAMN05421799_10646"/>